<dbReference type="NCBIfam" id="TIGR01146">
    <property type="entry name" value="ATPsyn_F1gamma"/>
    <property type="match status" value="1"/>
</dbReference>
<keyword evidence="14" id="KW-0139">CF(1)</keyword>
<dbReference type="GO" id="GO:0005743">
    <property type="term" value="C:mitochondrial inner membrane"/>
    <property type="evidence" value="ECO:0007669"/>
    <property type="project" value="UniProtKB-SubCell"/>
</dbReference>
<dbReference type="CDD" id="cd09242">
    <property type="entry name" value="BRO1_ScBro1_like"/>
    <property type="match status" value="1"/>
</dbReference>
<keyword evidence="22" id="KW-1185">Reference proteome</keyword>
<feature type="compositionally biased region" description="Pro residues" evidence="19">
    <location>
        <begin position="1197"/>
        <end position="1209"/>
    </location>
</feature>
<keyword evidence="8" id="KW-0967">Endosome</keyword>
<evidence type="ECO:0000256" key="1">
    <source>
        <dbReference type="ARBA" id="ARBA00004177"/>
    </source>
</evidence>
<dbReference type="OMA" id="CHAANQS"/>
<evidence type="ECO:0000256" key="3">
    <source>
        <dbReference type="ARBA" id="ARBA00004637"/>
    </source>
</evidence>
<feature type="compositionally biased region" description="Pro residues" evidence="19">
    <location>
        <begin position="1076"/>
        <end position="1086"/>
    </location>
</feature>
<dbReference type="InterPro" id="IPR000131">
    <property type="entry name" value="ATP_synth_F1_gsu"/>
</dbReference>
<dbReference type="InterPro" id="IPR035968">
    <property type="entry name" value="ATP_synth_F1_ATPase_gsu"/>
</dbReference>
<dbReference type="FunFam" id="3.40.1380.10:FF:000003">
    <property type="entry name" value="ATP synthase subunit gamma"/>
    <property type="match status" value="1"/>
</dbReference>
<dbReference type="Gene3D" id="1.20.120.560">
    <property type="entry name" value="alix/aip1 in complex with the ypdl late domain"/>
    <property type="match status" value="1"/>
</dbReference>
<evidence type="ECO:0000256" key="18">
    <source>
        <dbReference type="SAM" id="Coils"/>
    </source>
</evidence>
<protein>
    <recommendedName>
        <fullName evidence="5">ATP synthase subunit gamma, mitochondrial</fullName>
    </recommendedName>
    <alternativeName>
        <fullName evidence="17">BRO domain-containing protein 1</fullName>
    </alternativeName>
    <alternativeName>
        <fullName evidence="16">F-ATPase gamma subunit</fullName>
    </alternativeName>
</protein>
<dbReference type="Proteomes" id="UP000184267">
    <property type="component" value="Unassembled WGS sequence"/>
</dbReference>
<feature type="compositionally biased region" description="Pro residues" evidence="19">
    <location>
        <begin position="1280"/>
        <end position="1289"/>
    </location>
</feature>
<evidence type="ECO:0000256" key="7">
    <source>
        <dbReference type="ARBA" id="ARBA00022490"/>
    </source>
</evidence>
<feature type="compositionally biased region" description="Pro residues" evidence="19">
    <location>
        <begin position="1120"/>
        <end position="1141"/>
    </location>
</feature>
<dbReference type="PRINTS" id="PR00126">
    <property type="entry name" value="ATPASEGAMMA"/>
</dbReference>
<dbReference type="InterPro" id="IPR025304">
    <property type="entry name" value="ALIX_V_dom"/>
</dbReference>
<keyword evidence="11" id="KW-0406">Ion transport</keyword>
<keyword evidence="7" id="KW-0963">Cytoplasm</keyword>
<feature type="compositionally biased region" description="Low complexity" evidence="19">
    <location>
        <begin position="1247"/>
        <end position="1261"/>
    </location>
</feature>
<dbReference type="Gene3D" id="1.25.40.280">
    <property type="entry name" value="alix/aip1 like domains"/>
    <property type="match status" value="1"/>
</dbReference>
<dbReference type="PANTHER" id="PTHR23030">
    <property type="entry name" value="PCD6 INTERACTING PROTEIN-RELATED"/>
    <property type="match status" value="1"/>
</dbReference>
<keyword evidence="9" id="KW-0375">Hydrogen ion transport</keyword>
<accession>A0A1M2V7V2</accession>
<dbReference type="Pfam" id="PF00231">
    <property type="entry name" value="ATP-synt"/>
    <property type="match status" value="1"/>
</dbReference>
<dbReference type="PANTHER" id="PTHR23030:SF30">
    <property type="entry name" value="TYROSINE-PROTEIN PHOSPHATASE NON-RECEPTOR TYPE 23"/>
    <property type="match status" value="1"/>
</dbReference>
<sequence length="1330" mass="146793">MLARRTLGRIASQPPALGAAPTNARNMATLREIELRLKSVRNIEKITKSMKMIASTKMTKAQRAMQAGKAYGLANSELFQHATAEDAGKRTLFLVISSDKGLCGGIHSSVTKATRRAFAEEGGVAEDSPVMVIGDKSKAQLSRLLPKNLVMSFNQIGRDIPTFSDAAGVADLILTSGVTYDKIAIVYNKFVSAISYEPAIIEVEPEALLKESPGFRTYEQEDDVTRDLAEFTFANAIYAALVEGHACEQSARRNAMDNASKNAGDMINRLTLQYNRGRQAAITNELVDIITATTTMSLISAHNSPMISIPKKTTEEVDWTTPIRNAIAHSYGEDPENYAQECANLQRCRQDAVKGAGSDMTAKDLLHKYFGQLELLELRFSEIRVNFPWRDAFTNKLITQTSIAYEKASVIFQIAATHSAIAASQNRSDPEGLKRAFYYFRTTAGMLTYINDNFLHAPSLDLSREIIKFLVGIILAQATEVFFEKCTDEKKGNALVAKIAAQTAFIYTGLTEEVKEFMGKGIFDRNWVTVIQAKAKYFTSVSQYYRGLADSAAGKHGDALVRFTVAETTAKEANRTASSFASVFVTQMSPNLPPDAGPALQELTKAHLALMTDKKNEAQRENDLIYNAILPAPETLPQIDKAVVATPITIQEVYASPEVQKVIGQDMFVRLIPLSVHESASVYSEEKAKLVRGEVENADAAEVQVKSALEAMGIKEGLTRFKAISEGGVGGEAELPTEVRRWKEDIAVMEERESVESIISELSRMKDTVKHELETVSRELDAESRECESMRVKYDHLWTQTPSSALTKSLRQDLKSHFSALEAAAQSDQQVVRLWESVRGEIRLLLSPQVEDVFRASTESGGAGSENLLDLDVVSETKDDQERVKIGQFVDEIEERLGRLNKISHERSQVLKDLKDKIQQDDVSHLLLLNRRNTGVESTLFAGELEKFRPYQQRLAATVHHEQLTLQELTQLWRGLRDLAGRGTGAKQWEERERRKKDTVRRFSRARDVYMEVRDGLAKGLQFYTELTELAGSLKRNADSFVSERTAERDALVSQAEMERRLAIPKSTPSSRPGDKPPIPPPPPKPSNSLESSFASMNLRGSNGAMSPPPAAPPQNRWTSPPPPASHYSTPPPSQPYPAPPSQSAQSFPTPPPSTQSSAPYLPSPPSQPPSQPSYQPSAPPSDPYASLGMFGSSNPASPPPARPPPPPQQQQYSSYPPPPPQGQQQTYGQPQQQQQQSPYPPPPPSQSQYGGYQNRPAASSPFPPPPPPVSYASQQYGTSPPPPPPPGSQPQQQQQQQQQQSPQQQPYYYPGYAPQGSQQQYQYPQGYGR</sequence>
<evidence type="ECO:0000256" key="19">
    <source>
        <dbReference type="SAM" id="MobiDB-lite"/>
    </source>
</evidence>
<keyword evidence="15" id="KW-0066">ATP synthesis</keyword>
<dbReference type="CDD" id="cd12151">
    <property type="entry name" value="F1-ATPase_gamma"/>
    <property type="match status" value="1"/>
</dbReference>
<dbReference type="STRING" id="154538.A0A1M2V7V2"/>
<evidence type="ECO:0000313" key="22">
    <source>
        <dbReference type="Proteomes" id="UP000184267"/>
    </source>
</evidence>
<dbReference type="Pfam" id="PF13949">
    <property type="entry name" value="ALIX_LYPXL_bnd"/>
    <property type="match status" value="1"/>
</dbReference>
<dbReference type="PROSITE" id="PS51180">
    <property type="entry name" value="BRO1"/>
    <property type="match status" value="1"/>
</dbReference>
<proteinExistence type="inferred from homology"/>
<evidence type="ECO:0000256" key="6">
    <source>
        <dbReference type="ARBA" id="ARBA00022448"/>
    </source>
</evidence>
<dbReference type="Gene3D" id="1.20.140.50">
    <property type="entry name" value="alix/aip1 like domains"/>
    <property type="match status" value="1"/>
</dbReference>
<keyword evidence="6" id="KW-0813">Transport</keyword>
<feature type="region of interest" description="Disordered" evidence="19">
    <location>
        <begin position="1052"/>
        <end position="1330"/>
    </location>
</feature>
<evidence type="ECO:0000256" key="11">
    <source>
        <dbReference type="ARBA" id="ARBA00023065"/>
    </source>
</evidence>
<evidence type="ECO:0000256" key="12">
    <source>
        <dbReference type="ARBA" id="ARBA00023128"/>
    </source>
</evidence>
<evidence type="ECO:0000256" key="8">
    <source>
        <dbReference type="ARBA" id="ARBA00022753"/>
    </source>
</evidence>
<evidence type="ECO:0000313" key="21">
    <source>
        <dbReference type="EMBL" id="OJT03681.1"/>
    </source>
</evidence>
<feature type="domain" description="BRO1" evidence="20">
    <location>
        <begin position="305"/>
        <end position="712"/>
    </location>
</feature>
<evidence type="ECO:0000259" key="20">
    <source>
        <dbReference type="PROSITE" id="PS51180"/>
    </source>
</evidence>
<evidence type="ECO:0000256" key="16">
    <source>
        <dbReference type="ARBA" id="ARBA00031066"/>
    </source>
</evidence>
<gene>
    <name evidence="21" type="ORF">TRAPUB_5709</name>
</gene>
<dbReference type="Pfam" id="PF03097">
    <property type="entry name" value="BRO1"/>
    <property type="match status" value="1"/>
</dbReference>
<evidence type="ECO:0000256" key="2">
    <source>
        <dbReference type="ARBA" id="ARBA00004496"/>
    </source>
</evidence>
<evidence type="ECO:0000256" key="9">
    <source>
        <dbReference type="ARBA" id="ARBA00022781"/>
    </source>
</evidence>
<dbReference type="EMBL" id="MNAD01001602">
    <property type="protein sequence ID" value="OJT03681.1"/>
    <property type="molecule type" value="Genomic_DNA"/>
</dbReference>
<keyword evidence="13" id="KW-0472">Membrane</keyword>
<keyword evidence="10" id="KW-0999">Mitochondrion inner membrane</keyword>
<dbReference type="GO" id="GO:0043328">
    <property type="term" value="P:protein transport to vacuole involved in ubiquitin-dependent protein catabolic process via the multivesicular body sorting pathway"/>
    <property type="evidence" value="ECO:0007669"/>
    <property type="project" value="TreeGrafter"/>
</dbReference>
<dbReference type="Gene3D" id="1.10.287.80">
    <property type="entry name" value="ATP synthase, gamma subunit, helix hairpin domain"/>
    <property type="match status" value="1"/>
</dbReference>
<feature type="compositionally biased region" description="Basic and acidic residues" evidence="19">
    <location>
        <begin position="1052"/>
        <end position="1062"/>
    </location>
</feature>
<comment type="subcellular location">
    <subcellularLocation>
        <location evidence="2">Cytoplasm</location>
    </subcellularLocation>
    <subcellularLocation>
        <location evidence="1">Endosome</location>
    </subcellularLocation>
    <subcellularLocation>
        <location evidence="3">Mitochondrion inner membrane</location>
        <topology evidence="3">Peripheral membrane protein</topology>
    </subcellularLocation>
</comment>
<dbReference type="SMART" id="SM01041">
    <property type="entry name" value="BRO1"/>
    <property type="match status" value="1"/>
</dbReference>
<feature type="compositionally biased region" description="Pro residues" evidence="19">
    <location>
        <begin position="1162"/>
        <end position="1183"/>
    </location>
</feature>
<feature type="compositionally biased region" description="Low complexity" evidence="19">
    <location>
        <begin position="1290"/>
        <end position="1330"/>
    </location>
</feature>
<dbReference type="Gene3D" id="3.40.1380.10">
    <property type="match status" value="1"/>
</dbReference>
<evidence type="ECO:0000256" key="5">
    <source>
        <dbReference type="ARBA" id="ARBA00020843"/>
    </source>
</evidence>
<keyword evidence="12" id="KW-0496">Mitochondrion</keyword>
<evidence type="ECO:0000256" key="15">
    <source>
        <dbReference type="ARBA" id="ARBA00023310"/>
    </source>
</evidence>
<evidence type="ECO:0000256" key="10">
    <source>
        <dbReference type="ARBA" id="ARBA00022792"/>
    </source>
</evidence>
<dbReference type="GO" id="GO:0046933">
    <property type="term" value="F:proton-transporting ATP synthase activity, rotational mechanism"/>
    <property type="evidence" value="ECO:0007669"/>
    <property type="project" value="InterPro"/>
</dbReference>
<evidence type="ECO:0000256" key="14">
    <source>
        <dbReference type="ARBA" id="ARBA00023196"/>
    </source>
</evidence>
<feature type="coiled-coil region" evidence="18">
    <location>
        <begin position="759"/>
        <end position="793"/>
    </location>
</feature>
<evidence type="ECO:0000256" key="4">
    <source>
        <dbReference type="ARBA" id="ARBA00007681"/>
    </source>
</evidence>
<dbReference type="SUPFAM" id="SSF52943">
    <property type="entry name" value="ATP synthase (F1-ATPase), gamma subunit"/>
    <property type="match status" value="1"/>
</dbReference>
<dbReference type="OrthoDB" id="2141925at2759"/>
<dbReference type="InterPro" id="IPR004328">
    <property type="entry name" value="BRO1_dom"/>
</dbReference>
<feature type="compositionally biased region" description="Polar residues" evidence="19">
    <location>
        <begin position="1094"/>
        <end position="1105"/>
    </location>
</feature>
<dbReference type="GO" id="GO:0045259">
    <property type="term" value="C:proton-transporting ATP synthase complex"/>
    <property type="evidence" value="ECO:0007669"/>
    <property type="project" value="UniProtKB-KW"/>
</dbReference>
<organism evidence="21 22">
    <name type="scientific">Trametes pubescens</name>
    <name type="common">White-rot fungus</name>
    <dbReference type="NCBI Taxonomy" id="154538"/>
    <lineage>
        <taxon>Eukaryota</taxon>
        <taxon>Fungi</taxon>
        <taxon>Dikarya</taxon>
        <taxon>Basidiomycota</taxon>
        <taxon>Agaricomycotina</taxon>
        <taxon>Agaricomycetes</taxon>
        <taxon>Polyporales</taxon>
        <taxon>Polyporaceae</taxon>
        <taxon>Trametes</taxon>
    </lineage>
</organism>
<comment type="similarity">
    <text evidence="4">Belongs to the ATPase gamma chain family.</text>
</comment>
<dbReference type="CDD" id="cd09237">
    <property type="entry name" value="V_ScBro1_like"/>
    <property type="match status" value="1"/>
</dbReference>
<comment type="caution">
    <text evidence="21">The sequence shown here is derived from an EMBL/GenBank/DDBJ whole genome shotgun (WGS) entry which is preliminary data.</text>
</comment>
<name>A0A1M2V7V2_TRAPU</name>
<reference evidence="21 22" key="1">
    <citation type="submission" date="2016-10" db="EMBL/GenBank/DDBJ databases">
        <title>Genome sequence of the basidiomycete white-rot fungus Trametes pubescens.</title>
        <authorList>
            <person name="Makela M.R."/>
            <person name="Granchi Z."/>
            <person name="Peng M."/>
            <person name="De Vries R.P."/>
            <person name="Grigoriev I."/>
            <person name="Riley R."/>
            <person name="Hilden K."/>
        </authorList>
    </citation>
    <scope>NUCLEOTIDE SEQUENCE [LARGE SCALE GENOMIC DNA]</scope>
    <source>
        <strain evidence="21 22">FBCC735</strain>
    </source>
</reference>
<keyword evidence="18" id="KW-0175">Coiled coil</keyword>
<dbReference type="GO" id="GO:0005768">
    <property type="term" value="C:endosome"/>
    <property type="evidence" value="ECO:0007669"/>
    <property type="project" value="UniProtKB-SubCell"/>
</dbReference>
<dbReference type="InterPro" id="IPR038499">
    <property type="entry name" value="BRO1_sf"/>
</dbReference>
<evidence type="ECO:0000256" key="13">
    <source>
        <dbReference type="ARBA" id="ARBA00023136"/>
    </source>
</evidence>
<feature type="compositionally biased region" description="Low complexity" evidence="19">
    <location>
        <begin position="1223"/>
        <end position="1238"/>
    </location>
</feature>
<evidence type="ECO:0000256" key="17">
    <source>
        <dbReference type="ARBA" id="ARBA00041284"/>
    </source>
</evidence>